<keyword evidence="3" id="KW-1185">Reference proteome</keyword>
<organism evidence="2 3">
    <name type="scientific">Alligator mississippiensis</name>
    <name type="common">American alligator</name>
    <dbReference type="NCBI Taxonomy" id="8496"/>
    <lineage>
        <taxon>Eukaryota</taxon>
        <taxon>Metazoa</taxon>
        <taxon>Chordata</taxon>
        <taxon>Craniata</taxon>
        <taxon>Vertebrata</taxon>
        <taxon>Euteleostomi</taxon>
        <taxon>Archelosauria</taxon>
        <taxon>Archosauria</taxon>
        <taxon>Crocodylia</taxon>
        <taxon>Alligatoridae</taxon>
        <taxon>Alligatorinae</taxon>
        <taxon>Alligator</taxon>
    </lineage>
</organism>
<comment type="caution">
    <text evidence="2">The sequence shown here is derived from an EMBL/GenBank/DDBJ whole genome shotgun (WGS) entry which is preliminary data.</text>
</comment>
<accession>A0A151P944</accession>
<keyword evidence="1" id="KW-0732">Signal</keyword>
<dbReference type="EMBL" id="AKHW03000563">
    <property type="protein sequence ID" value="KYO45553.1"/>
    <property type="molecule type" value="Genomic_DNA"/>
</dbReference>
<evidence type="ECO:0000313" key="3">
    <source>
        <dbReference type="Proteomes" id="UP000050525"/>
    </source>
</evidence>
<feature type="signal peptide" evidence="1">
    <location>
        <begin position="1"/>
        <end position="18"/>
    </location>
</feature>
<evidence type="ECO:0008006" key="4">
    <source>
        <dbReference type="Google" id="ProtNLM"/>
    </source>
</evidence>
<feature type="chain" id="PRO_5007586808" description="Secreted protein" evidence="1">
    <location>
        <begin position="19"/>
        <end position="98"/>
    </location>
</feature>
<evidence type="ECO:0000313" key="2">
    <source>
        <dbReference type="EMBL" id="KYO45553.1"/>
    </source>
</evidence>
<protein>
    <recommendedName>
        <fullName evidence="4">Secreted protein</fullName>
    </recommendedName>
</protein>
<dbReference type="AlphaFoldDB" id="A0A151P944"/>
<gene>
    <name evidence="2" type="ORF">Y1Q_0015193</name>
</gene>
<name>A0A151P944_ALLMI</name>
<proteinExistence type="predicted"/>
<reference evidence="2 3" key="1">
    <citation type="journal article" date="2012" name="Genome Biol.">
        <title>Sequencing three crocodilian genomes to illuminate the evolution of archosaurs and amniotes.</title>
        <authorList>
            <person name="St John J.A."/>
            <person name="Braun E.L."/>
            <person name="Isberg S.R."/>
            <person name="Miles L.G."/>
            <person name="Chong A.Y."/>
            <person name="Gongora J."/>
            <person name="Dalzell P."/>
            <person name="Moran C."/>
            <person name="Bed'hom B."/>
            <person name="Abzhanov A."/>
            <person name="Burgess S.C."/>
            <person name="Cooksey A.M."/>
            <person name="Castoe T.A."/>
            <person name="Crawford N.G."/>
            <person name="Densmore L.D."/>
            <person name="Drew J.C."/>
            <person name="Edwards S.V."/>
            <person name="Faircloth B.C."/>
            <person name="Fujita M.K."/>
            <person name="Greenwold M.J."/>
            <person name="Hoffmann F.G."/>
            <person name="Howard J.M."/>
            <person name="Iguchi T."/>
            <person name="Janes D.E."/>
            <person name="Khan S.Y."/>
            <person name="Kohno S."/>
            <person name="de Koning A.J."/>
            <person name="Lance S.L."/>
            <person name="McCarthy F.M."/>
            <person name="McCormack J.E."/>
            <person name="Merchant M.E."/>
            <person name="Peterson D.G."/>
            <person name="Pollock D.D."/>
            <person name="Pourmand N."/>
            <person name="Raney B.J."/>
            <person name="Roessler K.A."/>
            <person name="Sanford J.R."/>
            <person name="Sawyer R.H."/>
            <person name="Schmidt C.J."/>
            <person name="Triplett E.W."/>
            <person name="Tuberville T.D."/>
            <person name="Venegas-Anaya M."/>
            <person name="Howard J.T."/>
            <person name="Jarvis E.D."/>
            <person name="Guillette L.J.Jr."/>
            <person name="Glenn T.C."/>
            <person name="Green R.E."/>
            <person name="Ray D.A."/>
        </authorList>
    </citation>
    <scope>NUCLEOTIDE SEQUENCE [LARGE SCALE GENOMIC DNA]</scope>
    <source>
        <strain evidence="2">KSC_2009_1</strain>
    </source>
</reference>
<sequence length="98" mass="10721">MVGRGCLVTVSPLAVVAAAVARLLLMPQKNCTPASGGFISFENCIMATNYIIIMHKNCNVSWGTIWDMLSCGPSHQIGIGDIIFPIRMITHRRLTEVF</sequence>
<dbReference type="Proteomes" id="UP000050525">
    <property type="component" value="Unassembled WGS sequence"/>
</dbReference>
<evidence type="ECO:0000256" key="1">
    <source>
        <dbReference type="SAM" id="SignalP"/>
    </source>
</evidence>